<evidence type="ECO:0000313" key="1">
    <source>
        <dbReference type="EMBL" id="KAF8404114.1"/>
    </source>
</evidence>
<dbReference type="AlphaFoldDB" id="A0A834ZB00"/>
<dbReference type="InterPro" id="IPR008554">
    <property type="entry name" value="Glutaredoxin-like"/>
</dbReference>
<dbReference type="OrthoDB" id="2016230at2759"/>
<dbReference type="InterPro" id="IPR036249">
    <property type="entry name" value="Thioredoxin-like_sf"/>
</dbReference>
<accession>A0A834ZB00</accession>
<dbReference type="SUPFAM" id="SSF52833">
    <property type="entry name" value="Thioredoxin-like"/>
    <property type="match status" value="1"/>
</dbReference>
<keyword evidence="2" id="KW-1185">Reference proteome</keyword>
<organism evidence="1 2">
    <name type="scientific">Tetracentron sinense</name>
    <name type="common">Spur-leaf</name>
    <dbReference type="NCBI Taxonomy" id="13715"/>
    <lineage>
        <taxon>Eukaryota</taxon>
        <taxon>Viridiplantae</taxon>
        <taxon>Streptophyta</taxon>
        <taxon>Embryophyta</taxon>
        <taxon>Tracheophyta</taxon>
        <taxon>Spermatophyta</taxon>
        <taxon>Magnoliopsida</taxon>
        <taxon>Trochodendrales</taxon>
        <taxon>Trochodendraceae</taxon>
        <taxon>Tetracentron</taxon>
    </lineage>
</organism>
<protein>
    <recommendedName>
        <fullName evidence="3">Glutaredoxin-like protein</fullName>
    </recommendedName>
</protein>
<dbReference type="Proteomes" id="UP000655225">
    <property type="component" value="Unassembled WGS sequence"/>
</dbReference>
<sequence length="250" mass="27474">MAIGAAAAPSSMAFLTRQRAKWVFTPLASSFSAQSNPSLLPSKKLLLYTKPGCCLCDGLKEKLQAAFSLAGPDSLHDVHLQIRDITSNPEWERSYQYEIPVLARVLSDGTEVKECEFIIKVVVEGDDIHDSQAALLNTSGRRLCRDRSQWMNSGTGLEHGEKKNLGTLIRASGLPVLSHHLHSKILDPTQVEGRANFPSDKPSPWVIRREEQWLENASPLSNQPLDIEPLAMQACGMSNVDLSSPMGSRS</sequence>
<name>A0A834ZB00_TETSI</name>
<proteinExistence type="predicted"/>
<comment type="caution">
    <text evidence="1">The sequence shown here is derived from an EMBL/GenBank/DDBJ whole genome shotgun (WGS) entry which is preliminary data.</text>
</comment>
<reference evidence="1 2" key="1">
    <citation type="submission" date="2020-04" db="EMBL/GenBank/DDBJ databases">
        <title>Plant Genome Project.</title>
        <authorList>
            <person name="Zhang R.-G."/>
        </authorList>
    </citation>
    <scope>NUCLEOTIDE SEQUENCE [LARGE SCALE GENOMIC DNA]</scope>
    <source>
        <strain evidence="1">YNK0</strain>
        <tissue evidence="1">Leaf</tissue>
    </source>
</reference>
<dbReference type="PANTHER" id="PTHR33558">
    <property type="entry name" value="GLUTAREDOXIN-LIKE PROTEIN C5ORF63 HOMOLOG"/>
    <property type="match status" value="1"/>
</dbReference>
<evidence type="ECO:0008006" key="3">
    <source>
        <dbReference type="Google" id="ProtNLM"/>
    </source>
</evidence>
<dbReference type="EMBL" id="JABCRI010000006">
    <property type="protein sequence ID" value="KAF8404114.1"/>
    <property type="molecule type" value="Genomic_DNA"/>
</dbReference>
<dbReference type="Gene3D" id="3.40.30.10">
    <property type="entry name" value="Glutaredoxin"/>
    <property type="match status" value="1"/>
</dbReference>
<gene>
    <name evidence="1" type="ORF">HHK36_008994</name>
</gene>
<dbReference type="PANTHER" id="PTHR33558:SF1">
    <property type="entry name" value="GLUTAREDOXIN-LIKE PROTEIN C5ORF63 HOMOLOG"/>
    <property type="match status" value="1"/>
</dbReference>
<dbReference type="InterPro" id="IPR052565">
    <property type="entry name" value="Glutaredoxin-like_YDR286C"/>
</dbReference>
<dbReference type="Pfam" id="PF05768">
    <property type="entry name" value="Glrx-like"/>
    <property type="match status" value="1"/>
</dbReference>
<evidence type="ECO:0000313" key="2">
    <source>
        <dbReference type="Proteomes" id="UP000655225"/>
    </source>
</evidence>